<dbReference type="Proteomes" id="UP000271554">
    <property type="component" value="Chromosome"/>
</dbReference>
<evidence type="ECO:0000313" key="3">
    <source>
        <dbReference type="Proteomes" id="UP000271554"/>
    </source>
</evidence>
<sequence>MVPALVAVVLAGWLLLTVVAALPRIGTATQRHVPDWFAPLLPAWTFFAPNPATKDKVLMYRDILANDTVGPLRLVLPEGGAGGRPGKALFDAASQLLRRAAAGWDEEPDARIRDARLMISTPYLLLLNRAATAPHDATAVSFEFVIAHASRRDEEPEVVFVSAVHRLKGAAGSGAVAHGGPGRRAVREGTPC</sequence>
<reference evidence="2 3" key="1">
    <citation type="submission" date="2018-10" db="EMBL/GenBank/DDBJ databases">
        <title>Relationship between Morphology and Antimicrobial Activity in Streptomyces.</title>
        <authorList>
            <person name="Kang H.J."/>
            <person name="Kim S.B."/>
        </authorList>
    </citation>
    <scope>NUCLEOTIDE SEQUENCE [LARGE SCALE GENOMIC DNA]</scope>
    <source>
        <strain evidence="2 3">BH38</strain>
    </source>
</reference>
<proteinExistence type="predicted"/>
<dbReference type="KEGG" id="shun:DWB77_01774"/>
<dbReference type="RefSeq" id="WP_162952481.1">
    <property type="nucleotide sequence ID" value="NZ_CP032698.1"/>
</dbReference>
<dbReference type="EMBL" id="CP032698">
    <property type="protein sequence ID" value="AYG79659.1"/>
    <property type="molecule type" value="Genomic_DNA"/>
</dbReference>
<keyword evidence="3" id="KW-1185">Reference proteome</keyword>
<name>A0A387H8L5_9ACTN</name>
<accession>A0A387H8L5</accession>
<organism evidence="2 3">
    <name type="scientific">Streptomyces hundungensis</name>
    <dbReference type="NCBI Taxonomy" id="1077946"/>
    <lineage>
        <taxon>Bacteria</taxon>
        <taxon>Bacillati</taxon>
        <taxon>Actinomycetota</taxon>
        <taxon>Actinomycetes</taxon>
        <taxon>Kitasatosporales</taxon>
        <taxon>Streptomycetaceae</taxon>
        <taxon>Streptomyces</taxon>
    </lineage>
</organism>
<evidence type="ECO:0000313" key="2">
    <source>
        <dbReference type="EMBL" id="AYG79659.1"/>
    </source>
</evidence>
<gene>
    <name evidence="2" type="ORF">DWB77_01774</name>
</gene>
<protein>
    <submittedName>
        <fullName evidence="2">Uncharacterized protein</fullName>
    </submittedName>
</protein>
<feature type="region of interest" description="Disordered" evidence="1">
    <location>
        <begin position="172"/>
        <end position="192"/>
    </location>
</feature>
<dbReference type="AlphaFoldDB" id="A0A387H8L5"/>
<evidence type="ECO:0000256" key="1">
    <source>
        <dbReference type="SAM" id="MobiDB-lite"/>
    </source>
</evidence>